<reference evidence="2" key="1">
    <citation type="journal article" date="2019" name="Int. J. Syst. Evol. Microbiol.">
        <title>The Global Catalogue of Microorganisms (GCM) 10K type strain sequencing project: providing services to taxonomists for standard genome sequencing and annotation.</title>
        <authorList>
            <consortium name="The Broad Institute Genomics Platform"/>
            <consortium name="The Broad Institute Genome Sequencing Center for Infectious Disease"/>
            <person name="Wu L."/>
            <person name="Ma J."/>
        </authorList>
    </citation>
    <scope>NUCLEOTIDE SEQUENCE [LARGE SCALE GENOMIC DNA]</scope>
    <source>
        <strain evidence="2">KCTC 33842</strain>
    </source>
</reference>
<protein>
    <recommendedName>
        <fullName evidence="3">Tetratricopeptide repeat protein</fullName>
    </recommendedName>
</protein>
<accession>A0ABW5P492</accession>
<organism evidence="1 2">
    <name type="scientific">Deinococcus taklimakanensis</name>
    <dbReference type="NCBI Taxonomy" id="536443"/>
    <lineage>
        <taxon>Bacteria</taxon>
        <taxon>Thermotogati</taxon>
        <taxon>Deinococcota</taxon>
        <taxon>Deinococci</taxon>
        <taxon>Deinococcales</taxon>
        <taxon>Deinococcaceae</taxon>
        <taxon>Deinococcus</taxon>
    </lineage>
</organism>
<sequence length="106" mass="11767">MRPAYLSAARSLQLGREQAVEGEIGRALDLYDEAMALLRTLPPERTRDVLLAHTHLAFYQTLSLVENAGKALDHHLRQGVSYARSTRDPLARAIAEECLSGLEQVL</sequence>
<evidence type="ECO:0000313" key="2">
    <source>
        <dbReference type="Proteomes" id="UP001597475"/>
    </source>
</evidence>
<evidence type="ECO:0008006" key="3">
    <source>
        <dbReference type="Google" id="ProtNLM"/>
    </source>
</evidence>
<gene>
    <name evidence="1" type="ORF">ACFSR9_06305</name>
</gene>
<name>A0ABW5P492_9DEIO</name>
<dbReference type="RefSeq" id="WP_386844120.1">
    <property type="nucleotide sequence ID" value="NZ_JBHUMK010000025.1"/>
</dbReference>
<proteinExistence type="predicted"/>
<dbReference type="Proteomes" id="UP001597475">
    <property type="component" value="Unassembled WGS sequence"/>
</dbReference>
<keyword evidence="2" id="KW-1185">Reference proteome</keyword>
<evidence type="ECO:0000313" key="1">
    <source>
        <dbReference type="EMBL" id="MFD2609052.1"/>
    </source>
</evidence>
<dbReference type="EMBL" id="JBHUMK010000025">
    <property type="protein sequence ID" value="MFD2609052.1"/>
    <property type="molecule type" value="Genomic_DNA"/>
</dbReference>
<comment type="caution">
    <text evidence="1">The sequence shown here is derived from an EMBL/GenBank/DDBJ whole genome shotgun (WGS) entry which is preliminary data.</text>
</comment>